<evidence type="ECO:0000313" key="2">
    <source>
        <dbReference type="EMBL" id="SFB84171.1"/>
    </source>
</evidence>
<feature type="transmembrane region" description="Helical" evidence="1">
    <location>
        <begin position="65"/>
        <end position="85"/>
    </location>
</feature>
<name>A0A1I1EAP8_9BURK</name>
<evidence type="ECO:0000256" key="1">
    <source>
        <dbReference type="SAM" id="Phobius"/>
    </source>
</evidence>
<feature type="transmembrane region" description="Helical" evidence="1">
    <location>
        <begin position="105"/>
        <end position="123"/>
    </location>
</feature>
<protein>
    <submittedName>
        <fullName evidence="2">Uncharacterized protein</fullName>
    </submittedName>
</protein>
<dbReference type="Proteomes" id="UP000198639">
    <property type="component" value="Unassembled WGS sequence"/>
</dbReference>
<dbReference type="RefSeq" id="WP_091870529.1">
    <property type="nucleotide sequence ID" value="NZ_FOLD01000002.1"/>
</dbReference>
<dbReference type="AlphaFoldDB" id="A0A1I1EAP8"/>
<dbReference type="EMBL" id="FOLD01000002">
    <property type="protein sequence ID" value="SFB84171.1"/>
    <property type="molecule type" value="Genomic_DNA"/>
</dbReference>
<sequence length="175" mass="18931">MNDTSSRFYGDATWLAAMATIVLAALAAPGDIVSRVPRLAALADAASSHLPFVAAFARLSPWPQVTTFTFLLAIGLAFLAMPLFVYFHVRLLDPATLKDRADFEWSCWPIAALACIPFIWPGPALDGVGRPAGWEGAICHSRLALGVFASALMLVQMYALSAPFIWLKCALHRGR</sequence>
<keyword evidence="1" id="KW-0812">Transmembrane</keyword>
<feature type="transmembrane region" description="Helical" evidence="1">
    <location>
        <begin position="143"/>
        <end position="167"/>
    </location>
</feature>
<keyword evidence="1" id="KW-0472">Membrane</keyword>
<proteinExistence type="predicted"/>
<keyword evidence="1" id="KW-1133">Transmembrane helix</keyword>
<gene>
    <name evidence="2" type="ORF">SAMN05216204_10258</name>
</gene>
<evidence type="ECO:0000313" key="3">
    <source>
        <dbReference type="Proteomes" id="UP000198639"/>
    </source>
</evidence>
<reference evidence="3" key="1">
    <citation type="submission" date="2016-10" db="EMBL/GenBank/DDBJ databases">
        <authorList>
            <person name="Varghese N."/>
            <person name="Submissions S."/>
        </authorList>
    </citation>
    <scope>NUCLEOTIDE SEQUENCE [LARGE SCALE GENOMIC DNA]</scope>
    <source>
        <strain evidence="3">CGMCC 1.12041</strain>
    </source>
</reference>
<feature type="transmembrane region" description="Helical" evidence="1">
    <location>
        <begin position="12"/>
        <end position="32"/>
    </location>
</feature>
<organism evidence="2 3">
    <name type="scientific">Massilia yuzhufengensis</name>
    <dbReference type="NCBI Taxonomy" id="1164594"/>
    <lineage>
        <taxon>Bacteria</taxon>
        <taxon>Pseudomonadati</taxon>
        <taxon>Pseudomonadota</taxon>
        <taxon>Betaproteobacteria</taxon>
        <taxon>Burkholderiales</taxon>
        <taxon>Oxalobacteraceae</taxon>
        <taxon>Telluria group</taxon>
        <taxon>Massilia</taxon>
    </lineage>
</organism>
<keyword evidence="3" id="KW-1185">Reference proteome</keyword>
<accession>A0A1I1EAP8</accession>